<dbReference type="EMBL" id="VFPO01000001">
    <property type="protein sequence ID" value="TQM72296.1"/>
    <property type="molecule type" value="Genomic_DNA"/>
</dbReference>
<keyword evidence="2" id="KW-0560">Oxidoreductase</keyword>
<evidence type="ECO:0000256" key="2">
    <source>
        <dbReference type="ARBA" id="ARBA00023002"/>
    </source>
</evidence>
<evidence type="ECO:0000259" key="3">
    <source>
        <dbReference type="SMART" id="SM00829"/>
    </source>
</evidence>
<dbReference type="Pfam" id="PF08240">
    <property type="entry name" value="ADH_N"/>
    <property type="match status" value="1"/>
</dbReference>
<dbReference type="SUPFAM" id="SSF50129">
    <property type="entry name" value="GroES-like"/>
    <property type="match status" value="1"/>
</dbReference>
<dbReference type="SUPFAM" id="SSF51735">
    <property type="entry name" value="NAD(P)-binding Rossmann-fold domains"/>
    <property type="match status" value="1"/>
</dbReference>
<dbReference type="GO" id="GO:0070402">
    <property type="term" value="F:NADPH binding"/>
    <property type="evidence" value="ECO:0007669"/>
    <property type="project" value="TreeGrafter"/>
</dbReference>
<gene>
    <name evidence="4" type="ORF">FHX41_6094</name>
</gene>
<organism evidence="4 5">
    <name type="scientific">Actinomadura hallensis</name>
    <dbReference type="NCBI Taxonomy" id="337895"/>
    <lineage>
        <taxon>Bacteria</taxon>
        <taxon>Bacillati</taxon>
        <taxon>Actinomycetota</taxon>
        <taxon>Actinomycetes</taxon>
        <taxon>Streptosporangiales</taxon>
        <taxon>Thermomonosporaceae</taxon>
        <taxon>Actinomadura</taxon>
    </lineage>
</organism>
<sequence>MLPVHQYHALRVEIDVDAVAGAVPAGSVASMQAIVIREPGEADVLEWTEVPDPAPKPGEVLIDVVASAVNRADVMQRRGFYPPPQDAPPYPGLEVSGRVAELGPGVTGLSVGDEVCALLAGGGYAERVAVPAAQVLPVPRGVDVVEAAGLPEVACTVWSNVFMHAGLREGETLLVHGGGSGIGTHAIQLAKARGARVVTTVGSARKAERCRDLGADVTVNYREEDFVEHGPYDVILDVIGAKYLARNVDALAAGGRLMVIGLQGGRKAELDIGKLLAKRARVHATALRSRPVEEKAEIVAGVRENVWPLLESREVRPVIDRSFPMADAASAHRLLEESGHVGKILLTV</sequence>
<dbReference type="InterPro" id="IPR013154">
    <property type="entry name" value="ADH-like_N"/>
</dbReference>
<dbReference type="AlphaFoldDB" id="A0A543INX9"/>
<reference evidence="4 5" key="1">
    <citation type="submission" date="2019-06" db="EMBL/GenBank/DDBJ databases">
        <title>Sequencing the genomes of 1000 actinobacteria strains.</title>
        <authorList>
            <person name="Klenk H.-P."/>
        </authorList>
    </citation>
    <scope>NUCLEOTIDE SEQUENCE [LARGE SCALE GENOMIC DNA]</scope>
    <source>
        <strain evidence="4 5">DSM 45043</strain>
    </source>
</reference>
<feature type="domain" description="Enoyl reductase (ER)" evidence="3">
    <location>
        <begin position="40"/>
        <end position="346"/>
    </location>
</feature>
<dbReference type="PANTHER" id="PTHR48106">
    <property type="entry name" value="QUINONE OXIDOREDUCTASE PIG3-RELATED"/>
    <property type="match status" value="1"/>
</dbReference>
<comment type="caution">
    <text evidence="4">The sequence shown here is derived from an EMBL/GenBank/DDBJ whole genome shotgun (WGS) entry which is preliminary data.</text>
</comment>
<accession>A0A543INX9</accession>
<name>A0A543INX9_9ACTN</name>
<dbReference type="Proteomes" id="UP000316706">
    <property type="component" value="Unassembled WGS sequence"/>
</dbReference>
<dbReference type="InterPro" id="IPR014189">
    <property type="entry name" value="Quinone_OxRdtase_PIG3"/>
</dbReference>
<dbReference type="CDD" id="cd05276">
    <property type="entry name" value="p53_inducible_oxidoreductase"/>
    <property type="match status" value="1"/>
</dbReference>
<dbReference type="SMART" id="SM00829">
    <property type="entry name" value="PKS_ER"/>
    <property type="match status" value="1"/>
</dbReference>
<dbReference type="InterPro" id="IPR036291">
    <property type="entry name" value="NAD(P)-bd_dom_sf"/>
</dbReference>
<dbReference type="NCBIfam" id="TIGR02824">
    <property type="entry name" value="quinone_pig3"/>
    <property type="match status" value="1"/>
</dbReference>
<dbReference type="InterPro" id="IPR013149">
    <property type="entry name" value="ADH-like_C"/>
</dbReference>
<dbReference type="InterPro" id="IPR020843">
    <property type="entry name" value="ER"/>
</dbReference>
<dbReference type="GO" id="GO:0016651">
    <property type="term" value="F:oxidoreductase activity, acting on NAD(P)H"/>
    <property type="evidence" value="ECO:0007669"/>
    <property type="project" value="TreeGrafter"/>
</dbReference>
<protein>
    <submittedName>
        <fullName evidence="4">Putative PIG3 family NAD(P)H quinone oxidoreductase</fullName>
    </submittedName>
</protein>
<keyword evidence="1" id="KW-0521">NADP</keyword>
<dbReference type="Gene3D" id="3.40.50.720">
    <property type="entry name" value="NAD(P)-binding Rossmann-like Domain"/>
    <property type="match status" value="1"/>
</dbReference>
<dbReference type="PANTHER" id="PTHR48106:SF8">
    <property type="entry name" value="OS02G0805600 PROTEIN"/>
    <property type="match status" value="1"/>
</dbReference>
<keyword evidence="5" id="KW-1185">Reference proteome</keyword>
<evidence type="ECO:0000256" key="1">
    <source>
        <dbReference type="ARBA" id="ARBA00022857"/>
    </source>
</evidence>
<evidence type="ECO:0000313" key="4">
    <source>
        <dbReference type="EMBL" id="TQM72296.1"/>
    </source>
</evidence>
<dbReference type="Pfam" id="PF00107">
    <property type="entry name" value="ADH_zinc_N"/>
    <property type="match status" value="1"/>
</dbReference>
<dbReference type="InterPro" id="IPR011032">
    <property type="entry name" value="GroES-like_sf"/>
</dbReference>
<evidence type="ECO:0000313" key="5">
    <source>
        <dbReference type="Proteomes" id="UP000316706"/>
    </source>
</evidence>
<dbReference type="Gene3D" id="3.90.180.10">
    <property type="entry name" value="Medium-chain alcohol dehydrogenases, catalytic domain"/>
    <property type="match status" value="1"/>
</dbReference>
<proteinExistence type="predicted"/>